<gene>
    <name evidence="17" type="primary">RPB2</name>
    <name evidence="17" type="ORF">EHP00_274</name>
</gene>
<protein>
    <recommendedName>
        <fullName evidence="9">DNA-directed RNA polymerase subunit beta</fullName>
        <ecNumber evidence="9">2.7.7.6</ecNumber>
    </recommendedName>
</protein>
<dbReference type="Gene3D" id="2.40.270.10">
    <property type="entry name" value="DNA-directed RNA polymerase, subunit 2, domain 6"/>
    <property type="match status" value="1"/>
</dbReference>
<evidence type="ECO:0000259" key="14">
    <source>
        <dbReference type="Pfam" id="PF04565"/>
    </source>
</evidence>
<dbReference type="GO" id="GO:0003968">
    <property type="term" value="F:RNA-directed RNA polymerase activity"/>
    <property type="evidence" value="ECO:0007669"/>
    <property type="project" value="EnsemblFungi"/>
</dbReference>
<dbReference type="Gene3D" id="3.90.1800.10">
    <property type="entry name" value="RNA polymerase alpha subunit dimerisation domain"/>
    <property type="match status" value="1"/>
</dbReference>
<evidence type="ECO:0000259" key="16">
    <source>
        <dbReference type="Pfam" id="PF04567"/>
    </source>
</evidence>
<evidence type="ECO:0000259" key="11">
    <source>
        <dbReference type="Pfam" id="PF04560"/>
    </source>
</evidence>
<dbReference type="GO" id="GO:0005665">
    <property type="term" value="C:RNA polymerase II, core complex"/>
    <property type="evidence" value="ECO:0007669"/>
    <property type="project" value="EnsemblFungi"/>
</dbReference>
<dbReference type="InterPro" id="IPR007646">
    <property type="entry name" value="RNA_pol_Rpb2_4"/>
</dbReference>
<name>A0A1W0E796_9MICR</name>
<dbReference type="FunFam" id="2.40.270.10:FF:000006">
    <property type="entry name" value="DNA-directed RNA polymerase subunit beta"/>
    <property type="match status" value="1"/>
</dbReference>
<dbReference type="EMBL" id="MNPJ01000014">
    <property type="protein sequence ID" value="OQS55135.1"/>
    <property type="molecule type" value="Genomic_DNA"/>
</dbReference>
<dbReference type="InterPro" id="IPR007644">
    <property type="entry name" value="RNA_pol_bsu_protrusion"/>
</dbReference>
<feature type="domain" description="RNA polymerase Rpb2" evidence="12">
    <location>
        <begin position="195"/>
        <end position="375"/>
    </location>
</feature>
<dbReference type="InterPro" id="IPR007121">
    <property type="entry name" value="RNA_pol_bsu_CS"/>
</dbReference>
<dbReference type="GO" id="GO:0003723">
    <property type="term" value="F:RNA binding"/>
    <property type="evidence" value="ECO:0007669"/>
    <property type="project" value="EnsemblFungi"/>
</dbReference>
<evidence type="ECO:0000256" key="4">
    <source>
        <dbReference type="ARBA" id="ARBA00022695"/>
    </source>
</evidence>
<dbReference type="AlphaFoldDB" id="A0A1W0E796"/>
<dbReference type="GO" id="GO:0140727">
    <property type="term" value="P:siRNA-mediated pericentric heterochromatin formation"/>
    <property type="evidence" value="ECO:0007669"/>
    <property type="project" value="EnsemblFungi"/>
</dbReference>
<dbReference type="InterPro" id="IPR007642">
    <property type="entry name" value="RNA_pol_Rpb2_2"/>
</dbReference>
<dbReference type="STRING" id="646526.A0A1W0E796"/>
<dbReference type="InterPro" id="IPR037033">
    <property type="entry name" value="DNA-dir_RNAP_su2_hyb_sf"/>
</dbReference>
<proteinExistence type="inferred from homology"/>
<dbReference type="Pfam" id="PF00562">
    <property type="entry name" value="RNA_pol_Rpb2_6"/>
    <property type="match status" value="1"/>
</dbReference>
<dbReference type="Pfam" id="PF04565">
    <property type="entry name" value="RNA_pol_Rpb2_3"/>
    <property type="match status" value="1"/>
</dbReference>
<feature type="domain" description="RNA polymerase Rpb2" evidence="15">
    <location>
        <begin position="546"/>
        <end position="607"/>
    </location>
</feature>
<evidence type="ECO:0000259" key="15">
    <source>
        <dbReference type="Pfam" id="PF04566"/>
    </source>
</evidence>
<sequence>MGYSSHSEKNKENILGNEENNWAIITSFFEQKGLVRQQLDSFNQFVSTKIQEVIDENSIIAVRSVPTAGSTTQREIRLKFGQVSVVFPPVYTESDGTTKQIFPNEARIRDLTYSANVYIDISKIKLEDGNEIEESKVIRVPLGQLPIMVKSKFCVQNDLNEKDTINLGECPYDQGGYFIITGGEKVIIAQERMASNTVHVFKKSQPAPYTHYSEIRSVPEKGSRLPSPFSIKFLKNPRVIRASLNLVKQDMPVFIIFRALGFNSDKEIIQHVNLNDEDLSDYLMNSLEEASCIQDQTSALDFIGKRSAPIGSSKPKRIEFAKNILTKELFPHIGTFDFCETKKAYFLGYMINKTLAVVIGKRDVDDRDHYGKKRMDLSGPLLAGLFKVLFRKLIAETSKHLQRCVENNREFNLAVGLKSSIITQGFKYALATGNWGDQARAMQTRAGVAQVLNRYNFMSTLSHLRRVNTPIEKDGKLAAPRQLHNTHWGMICPTETPEGHACGLVKNLSLMAYISVGKNSTQVLELLEELGVERLEEISEIKGTKVLVNGAWIGVTEQPAETVQTLRELRRCGEIESEISIVFDIKEDEICITSDAGRPCRPLFIVKNNELLVTKEDVEDLKSIKKKWDDLIREGKIELLDVCEEEVSLIAMNLQDLNDADKKDVNYTHCEIHPAVILGITASVIPFPTHNPSPRNTYQSAMGKQAMGIYATNYFNRMDTLSNILYYPQKPLVSTRSMEYLKFKELPAGQNCIVAIACYSGYNQEDSIIMNQSAIDRGLFRSFLFRTYSDQEKMKYAGVNEQITKINRETVFRPKKDNYDLLGVDGLIHPGTQVTGDDVLIGKVSPVLDVEKSTVNNPFYLYKDNSTLVRKAEKGVVDKVILTTKEGYKFTKIKVRSVRIPQMGDKFASRHAQKGVVGITLRQEDMPFTKEGLIPDIIINPHAIPSRMTIGHLLECLLGKVSALSGVEGDATPFSGKKNVADDISNALKSYGYQKRGYEVMHTGATGHKLRSQIFIGPTYYQRLKHMVEDKIHARARGPLQVLTRQPVEGRSRDGGLRFGEMERDCIISHGASAFLKERLMDVSDGYVCGVCDTCGLLCNEVCMGCEASTVSKVEIPYAFKLLMQELQGMNIFTRIRTEE</sequence>
<dbReference type="PROSITE" id="PS01166">
    <property type="entry name" value="RNA_POL_BETA"/>
    <property type="match status" value="1"/>
</dbReference>
<evidence type="ECO:0000256" key="6">
    <source>
        <dbReference type="ARBA" id="ARBA00022833"/>
    </source>
</evidence>
<evidence type="ECO:0000256" key="7">
    <source>
        <dbReference type="ARBA" id="ARBA00023163"/>
    </source>
</evidence>
<dbReference type="VEuPathDB" id="MicrosporidiaDB:EHP00_274"/>
<dbReference type="InterPro" id="IPR007647">
    <property type="entry name" value="RNA_pol_Rpb2_5"/>
</dbReference>
<keyword evidence="6" id="KW-0862">Zinc</keyword>
<dbReference type="InterPro" id="IPR007645">
    <property type="entry name" value="RNA_pol_Rpb2_3"/>
</dbReference>
<evidence type="ECO:0000256" key="1">
    <source>
        <dbReference type="ARBA" id="ARBA00006835"/>
    </source>
</evidence>
<feature type="domain" description="RNA polymerase beta subunit protrusion" evidence="13">
    <location>
        <begin position="33"/>
        <end position="424"/>
    </location>
</feature>
<dbReference type="GO" id="GO:0003899">
    <property type="term" value="F:DNA-directed RNA polymerase activity"/>
    <property type="evidence" value="ECO:0007669"/>
    <property type="project" value="UniProtKB-EC"/>
</dbReference>
<comment type="catalytic activity">
    <reaction evidence="9">
        <text>RNA(n) + a ribonucleoside 5'-triphosphate = RNA(n+1) + diphosphate</text>
        <dbReference type="Rhea" id="RHEA:21248"/>
        <dbReference type="Rhea" id="RHEA-COMP:14527"/>
        <dbReference type="Rhea" id="RHEA-COMP:17342"/>
        <dbReference type="ChEBI" id="CHEBI:33019"/>
        <dbReference type="ChEBI" id="CHEBI:61557"/>
        <dbReference type="ChEBI" id="CHEBI:140395"/>
        <dbReference type="EC" id="2.7.7.6"/>
    </reaction>
</comment>
<dbReference type="Pfam" id="PF04561">
    <property type="entry name" value="RNA_pol_Rpb2_2"/>
    <property type="match status" value="1"/>
</dbReference>
<dbReference type="Gene3D" id="3.90.1100.10">
    <property type="match status" value="1"/>
</dbReference>
<keyword evidence="5" id="KW-0479">Metal-binding</keyword>
<dbReference type="NCBIfam" id="NF007175">
    <property type="entry name" value="PRK09606.1"/>
    <property type="match status" value="1"/>
</dbReference>
<organism evidence="17 18">
    <name type="scientific">Ecytonucleospora hepatopenaei</name>
    <dbReference type="NCBI Taxonomy" id="646526"/>
    <lineage>
        <taxon>Eukaryota</taxon>
        <taxon>Fungi</taxon>
        <taxon>Fungi incertae sedis</taxon>
        <taxon>Microsporidia</taxon>
        <taxon>Enterocytozoonidae</taxon>
        <taxon>Ecytonucleospora</taxon>
    </lineage>
</organism>
<dbReference type="InterPro" id="IPR015712">
    <property type="entry name" value="DNA-dir_RNA_pol_su2"/>
</dbReference>
<evidence type="ECO:0000256" key="5">
    <source>
        <dbReference type="ARBA" id="ARBA00022723"/>
    </source>
</evidence>
<dbReference type="GO" id="GO:0003677">
    <property type="term" value="F:DNA binding"/>
    <property type="evidence" value="ECO:0007669"/>
    <property type="project" value="EnsemblFungi"/>
</dbReference>
<evidence type="ECO:0000256" key="9">
    <source>
        <dbReference type="RuleBase" id="RU363031"/>
    </source>
</evidence>
<keyword evidence="7 9" id="KW-0804">Transcription</keyword>
<dbReference type="SUPFAM" id="SSF64484">
    <property type="entry name" value="beta and beta-prime subunits of DNA dependent RNA-polymerase"/>
    <property type="match status" value="1"/>
</dbReference>
<dbReference type="Gene3D" id="3.90.1110.10">
    <property type="entry name" value="RNA polymerase Rpb2, domain 2"/>
    <property type="match status" value="1"/>
</dbReference>
<dbReference type="PANTHER" id="PTHR20856">
    <property type="entry name" value="DNA-DIRECTED RNA POLYMERASE I SUBUNIT 2"/>
    <property type="match status" value="1"/>
</dbReference>
<dbReference type="Pfam" id="PF04566">
    <property type="entry name" value="RNA_pol_Rpb2_4"/>
    <property type="match status" value="1"/>
</dbReference>
<dbReference type="InterPro" id="IPR014724">
    <property type="entry name" value="RNA_pol_RPB2_OB-fold"/>
</dbReference>
<dbReference type="Pfam" id="PF04567">
    <property type="entry name" value="RNA_pol_Rpb2_5"/>
    <property type="match status" value="1"/>
</dbReference>
<keyword evidence="18" id="KW-1185">Reference proteome</keyword>
<dbReference type="Gene3D" id="3.90.1070.20">
    <property type="match status" value="1"/>
</dbReference>
<dbReference type="InterPro" id="IPR007641">
    <property type="entry name" value="RNA_pol_Rpb2_7"/>
</dbReference>
<evidence type="ECO:0000259" key="10">
    <source>
        <dbReference type="Pfam" id="PF00562"/>
    </source>
</evidence>
<dbReference type="EC" id="2.7.7.6" evidence="9"/>
<keyword evidence="2 9" id="KW-0240">DNA-directed RNA polymerase</keyword>
<dbReference type="GO" id="GO:0006368">
    <property type="term" value="P:transcription elongation by RNA polymerase II"/>
    <property type="evidence" value="ECO:0007669"/>
    <property type="project" value="EnsemblFungi"/>
</dbReference>
<dbReference type="Pfam" id="PF04563">
    <property type="entry name" value="RNA_pol_Rpb2_1"/>
    <property type="match status" value="1"/>
</dbReference>
<dbReference type="GO" id="GO:0006367">
    <property type="term" value="P:transcription initiation at RNA polymerase II promoter"/>
    <property type="evidence" value="ECO:0007669"/>
    <property type="project" value="EnsemblFungi"/>
</dbReference>
<keyword evidence="4 9" id="KW-0548">Nucleotidyltransferase</keyword>
<dbReference type="GO" id="GO:0046872">
    <property type="term" value="F:metal ion binding"/>
    <property type="evidence" value="ECO:0007669"/>
    <property type="project" value="UniProtKB-KW"/>
</dbReference>
<dbReference type="Gene3D" id="2.40.50.150">
    <property type="match status" value="1"/>
</dbReference>
<comment type="caution">
    <text evidence="17">The sequence shown here is derived from an EMBL/GenBank/DDBJ whole genome shotgun (WGS) entry which is preliminary data.</text>
</comment>
<dbReference type="Pfam" id="PF04560">
    <property type="entry name" value="RNA_pol_Rpb2_7"/>
    <property type="match status" value="1"/>
</dbReference>
<dbReference type="InterPro" id="IPR007120">
    <property type="entry name" value="DNA-dir_RNAP_su2_dom"/>
</dbReference>
<dbReference type="Proteomes" id="UP000192758">
    <property type="component" value="Unassembled WGS sequence"/>
</dbReference>
<dbReference type="CDD" id="cd00653">
    <property type="entry name" value="RNA_pol_B_RPB2"/>
    <property type="match status" value="1"/>
</dbReference>
<evidence type="ECO:0000256" key="2">
    <source>
        <dbReference type="ARBA" id="ARBA00022478"/>
    </source>
</evidence>
<dbReference type="OrthoDB" id="10248617at2759"/>
<evidence type="ECO:0000313" key="17">
    <source>
        <dbReference type="EMBL" id="OQS55135.1"/>
    </source>
</evidence>
<feature type="domain" description="RNA polymerase Rpb2" evidence="14">
    <location>
        <begin position="450"/>
        <end position="514"/>
    </location>
</feature>
<accession>A0A1W0E796</accession>
<feature type="domain" description="DNA-directed RNA polymerase subunit 2 hybrid-binding" evidence="10">
    <location>
        <begin position="682"/>
        <end position="1053"/>
    </location>
</feature>
<evidence type="ECO:0000313" key="18">
    <source>
        <dbReference type="Proteomes" id="UP000192758"/>
    </source>
</evidence>
<feature type="domain" description="RNA polymerase Rpb2" evidence="11">
    <location>
        <begin position="1055"/>
        <end position="1137"/>
    </location>
</feature>
<keyword evidence="3 9" id="KW-0808">Transferase</keyword>
<dbReference type="GO" id="GO:0032549">
    <property type="term" value="F:ribonucleoside binding"/>
    <property type="evidence" value="ECO:0007669"/>
    <property type="project" value="InterPro"/>
</dbReference>
<comment type="similarity">
    <text evidence="1 8">Belongs to the RNA polymerase beta chain family.</text>
</comment>
<comment type="function">
    <text evidence="9">DNA-dependent RNA polymerase catalyzes the transcription of DNA into RNA using the four ribonucleoside triphosphates as substrates.</text>
</comment>
<evidence type="ECO:0000256" key="8">
    <source>
        <dbReference type="RuleBase" id="RU000434"/>
    </source>
</evidence>
<reference evidence="17 18" key="1">
    <citation type="journal article" date="2017" name="Environ. Microbiol.">
        <title>Decay of the glycolytic pathway and adaptation to intranuclear parasitism within Enterocytozoonidae microsporidia.</title>
        <authorList>
            <person name="Wiredu Boakye D."/>
            <person name="Jaroenlak P."/>
            <person name="Prachumwat A."/>
            <person name="Williams T.A."/>
            <person name="Bateman K.S."/>
            <person name="Itsathitphaisarn O."/>
            <person name="Sritunyalucksana K."/>
            <person name="Paszkiewicz K.H."/>
            <person name="Moore K.A."/>
            <person name="Stentiford G.D."/>
            <person name="Williams B.A."/>
        </authorList>
    </citation>
    <scope>NUCLEOTIDE SEQUENCE [LARGE SCALE GENOMIC DNA]</scope>
    <source>
        <strain evidence="17 18">TH1</strain>
    </source>
</reference>
<evidence type="ECO:0000256" key="3">
    <source>
        <dbReference type="ARBA" id="ARBA00022679"/>
    </source>
</evidence>
<dbReference type="InterPro" id="IPR037034">
    <property type="entry name" value="RNA_pol_Rpb2_2_sf"/>
</dbReference>
<dbReference type="GO" id="GO:0005721">
    <property type="term" value="C:pericentric heterochromatin"/>
    <property type="evidence" value="ECO:0007669"/>
    <property type="project" value="EnsemblFungi"/>
</dbReference>
<evidence type="ECO:0000259" key="13">
    <source>
        <dbReference type="Pfam" id="PF04563"/>
    </source>
</evidence>
<evidence type="ECO:0000259" key="12">
    <source>
        <dbReference type="Pfam" id="PF04561"/>
    </source>
</evidence>
<feature type="domain" description="RNA polymerase Rpb2" evidence="16">
    <location>
        <begin position="628"/>
        <end position="674"/>
    </location>
</feature>